<dbReference type="InParanoid" id="A0A2T3AVD6"/>
<accession>A0A2T3AVD6</accession>
<feature type="compositionally biased region" description="Basic and acidic residues" evidence="1">
    <location>
        <begin position="81"/>
        <end position="95"/>
    </location>
</feature>
<dbReference type="Proteomes" id="UP000241818">
    <property type="component" value="Unassembled WGS sequence"/>
</dbReference>
<dbReference type="GeneID" id="36574020"/>
<gene>
    <name evidence="2" type="ORF">M430DRAFT_30284</name>
</gene>
<evidence type="ECO:0000313" key="2">
    <source>
        <dbReference type="EMBL" id="PSS12628.1"/>
    </source>
</evidence>
<protein>
    <submittedName>
        <fullName evidence="2">Uncharacterized protein</fullName>
    </submittedName>
</protein>
<feature type="compositionally biased region" description="Polar residues" evidence="1">
    <location>
        <begin position="315"/>
        <end position="324"/>
    </location>
</feature>
<dbReference type="EMBL" id="KZ679015">
    <property type="protein sequence ID" value="PSS12628.1"/>
    <property type="molecule type" value="Genomic_DNA"/>
</dbReference>
<organism evidence="2 3">
    <name type="scientific">Amorphotheca resinae ATCC 22711</name>
    <dbReference type="NCBI Taxonomy" id="857342"/>
    <lineage>
        <taxon>Eukaryota</taxon>
        <taxon>Fungi</taxon>
        <taxon>Dikarya</taxon>
        <taxon>Ascomycota</taxon>
        <taxon>Pezizomycotina</taxon>
        <taxon>Leotiomycetes</taxon>
        <taxon>Helotiales</taxon>
        <taxon>Amorphothecaceae</taxon>
        <taxon>Amorphotheca</taxon>
    </lineage>
</organism>
<keyword evidence="3" id="KW-1185">Reference proteome</keyword>
<feature type="region of interest" description="Disordered" evidence="1">
    <location>
        <begin position="28"/>
        <end position="95"/>
    </location>
</feature>
<reference evidence="2 3" key="1">
    <citation type="journal article" date="2018" name="New Phytol.">
        <title>Comparative genomics and transcriptomics depict ericoid mycorrhizal fungi as versatile saprotrophs and plant mutualists.</title>
        <authorList>
            <person name="Martino E."/>
            <person name="Morin E."/>
            <person name="Grelet G.A."/>
            <person name="Kuo A."/>
            <person name="Kohler A."/>
            <person name="Daghino S."/>
            <person name="Barry K.W."/>
            <person name="Cichocki N."/>
            <person name="Clum A."/>
            <person name="Dockter R.B."/>
            <person name="Hainaut M."/>
            <person name="Kuo R.C."/>
            <person name="LaButti K."/>
            <person name="Lindahl B.D."/>
            <person name="Lindquist E.A."/>
            <person name="Lipzen A."/>
            <person name="Khouja H.R."/>
            <person name="Magnuson J."/>
            <person name="Murat C."/>
            <person name="Ohm R.A."/>
            <person name="Singer S.W."/>
            <person name="Spatafora J.W."/>
            <person name="Wang M."/>
            <person name="Veneault-Fourrey C."/>
            <person name="Henrissat B."/>
            <person name="Grigoriev I.V."/>
            <person name="Martin F.M."/>
            <person name="Perotto S."/>
        </authorList>
    </citation>
    <scope>NUCLEOTIDE SEQUENCE [LARGE SCALE GENOMIC DNA]</scope>
    <source>
        <strain evidence="2 3">ATCC 22711</strain>
    </source>
</reference>
<dbReference type="AlphaFoldDB" id="A0A2T3AVD6"/>
<sequence>MLLDFLISPKNKVPLLTSWAGQDISGATSLRRLQDVSPAEASTETYNNSAGRPVAESYRSADHDNSQQSSMSQPKPVIKSPARDDPGVQPLKKDKVPSAREIARMALPIYQDNEYDLRPTDRLAIRGLSASSFSEPTISTSSIPPPRARKPVTSIPLESFYNPDVSDNGKTSSISASLETVRATIRGTSLMNFPDLRTRQTIHKGDTNNTNPFVKAQHQYQKNEMSEAPLEFKTSTGIPDISRDRRVTALEAGNDKNNAADAADDNKKAERKGKRATVAGPARVKRKYVWKNNGVNKRGKGPPAFVNTPAGGSNGTPSSSTFSD</sequence>
<evidence type="ECO:0000256" key="1">
    <source>
        <dbReference type="SAM" id="MobiDB-lite"/>
    </source>
</evidence>
<evidence type="ECO:0000313" key="3">
    <source>
        <dbReference type="Proteomes" id="UP000241818"/>
    </source>
</evidence>
<feature type="compositionally biased region" description="Polar residues" evidence="1">
    <location>
        <begin position="40"/>
        <end position="50"/>
    </location>
</feature>
<name>A0A2T3AVD6_AMORE</name>
<dbReference type="RefSeq" id="XP_024718626.1">
    <property type="nucleotide sequence ID" value="XM_024865939.1"/>
</dbReference>
<feature type="region of interest" description="Disordered" evidence="1">
    <location>
        <begin position="250"/>
        <end position="324"/>
    </location>
</feature>
<proteinExistence type="predicted"/>